<dbReference type="GO" id="GO:0042167">
    <property type="term" value="P:heme catabolic process"/>
    <property type="evidence" value="ECO:0007669"/>
    <property type="project" value="TreeGrafter"/>
</dbReference>
<dbReference type="Proteomes" id="UP000549343">
    <property type="component" value="Unassembled WGS sequence"/>
</dbReference>
<evidence type="ECO:0000313" key="8">
    <source>
        <dbReference type="Proteomes" id="UP000549343"/>
    </source>
</evidence>
<evidence type="ECO:0000256" key="4">
    <source>
        <dbReference type="PIRSR" id="PIRSR000343-1"/>
    </source>
</evidence>
<dbReference type="InterPro" id="IPR002051">
    <property type="entry name" value="Haem_Oase"/>
</dbReference>
<proteinExistence type="predicted"/>
<organism evidence="7 8">
    <name type="scientific">Actinomadura livida</name>
    <dbReference type="NCBI Taxonomy" id="79909"/>
    <lineage>
        <taxon>Bacteria</taxon>
        <taxon>Bacillati</taxon>
        <taxon>Actinomycetota</taxon>
        <taxon>Actinomycetes</taxon>
        <taxon>Streptosporangiales</taxon>
        <taxon>Thermomonosporaceae</taxon>
        <taxon>Actinomadura</taxon>
    </lineage>
</organism>
<dbReference type="PANTHER" id="PTHR10720">
    <property type="entry name" value="HEME OXYGENASE"/>
    <property type="match status" value="1"/>
</dbReference>
<dbReference type="GO" id="GO:0020037">
    <property type="term" value="F:heme binding"/>
    <property type="evidence" value="ECO:0007669"/>
    <property type="project" value="TreeGrafter"/>
</dbReference>
<keyword evidence="3 5" id="KW-0408">Iron</keyword>
<dbReference type="GO" id="GO:0006979">
    <property type="term" value="P:response to oxidative stress"/>
    <property type="evidence" value="ECO:0007669"/>
    <property type="project" value="TreeGrafter"/>
</dbReference>
<dbReference type="EMBL" id="JACHMV010000001">
    <property type="protein sequence ID" value="MBB4775423.1"/>
    <property type="molecule type" value="Genomic_DNA"/>
</dbReference>
<dbReference type="Pfam" id="PF01126">
    <property type="entry name" value="Heme_oxygenase"/>
    <property type="match status" value="1"/>
</dbReference>
<evidence type="ECO:0000256" key="1">
    <source>
        <dbReference type="ARBA" id="ARBA00022617"/>
    </source>
</evidence>
<feature type="binding site" evidence="4">
    <location>
        <position position="25"/>
    </location>
    <ligand>
        <name>heme b</name>
        <dbReference type="ChEBI" id="CHEBI:60344"/>
    </ligand>
</feature>
<dbReference type="CDD" id="cd19165">
    <property type="entry name" value="HemeO"/>
    <property type="match status" value="1"/>
</dbReference>
<feature type="binding site" evidence="4">
    <location>
        <position position="140"/>
    </location>
    <ligand>
        <name>heme b</name>
        <dbReference type="ChEBI" id="CHEBI:60344"/>
    </ligand>
</feature>
<dbReference type="GO" id="GO:0046872">
    <property type="term" value="F:metal ion binding"/>
    <property type="evidence" value="ECO:0007669"/>
    <property type="project" value="UniProtKB-KW"/>
</dbReference>
<dbReference type="EMBL" id="BAAAHD010000049">
    <property type="protein sequence ID" value="GAA0580481.1"/>
    <property type="molecule type" value="Genomic_DNA"/>
</dbReference>
<feature type="binding site" description="axial binding residue" evidence="5">
    <location>
        <position position="32"/>
    </location>
    <ligand>
        <name>heme b</name>
        <dbReference type="ChEBI" id="CHEBI:60344"/>
    </ligand>
    <ligandPart>
        <name>Fe</name>
        <dbReference type="ChEBI" id="CHEBI:18248"/>
    </ligandPart>
</feature>
<accession>A0A7W7IE43</accession>
<evidence type="ECO:0000313" key="6">
    <source>
        <dbReference type="EMBL" id="GAA0580481.1"/>
    </source>
</evidence>
<dbReference type="EC" id="1.14.14.18" evidence="7"/>
<evidence type="ECO:0000313" key="9">
    <source>
        <dbReference type="Proteomes" id="UP001501427"/>
    </source>
</evidence>
<name>A0A7W7IE43_9ACTN</name>
<keyword evidence="2 5" id="KW-0479">Metal-binding</keyword>
<keyword evidence="7" id="KW-0560">Oxidoreductase</keyword>
<feature type="binding site" evidence="4">
    <location>
        <position position="187"/>
    </location>
    <ligand>
        <name>heme b</name>
        <dbReference type="ChEBI" id="CHEBI:60344"/>
    </ligand>
</feature>
<dbReference type="GO" id="GO:0004392">
    <property type="term" value="F:heme oxygenase (decyclizing) activity"/>
    <property type="evidence" value="ECO:0007669"/>
    <property type="project" value="UniProtKB-EC"/>
</dbReference>
<reference evidence="6" key="3">
    <citation type="submission" date="2023-12" db="EMBL/GenBank/DDBJ databases">
        <authorList>
            <person name="Sun Q."/>
            <person name="Inoue M."/>
        </authorList>
    </citation>
    <scope>NUCLEOTIDE SEQUENCE</scope>
    <source>
        <strain evidence="6">JCM 10667</strain>
    </source>
</reference>
<dbReference type="InterPro" id="IPR016084">
    <property type="entry name" value="Haem_Oase-like_multi-hlx"/>
</dbReference>
<keyword evidence="9" id="KW-1185">Reference proteome</keyword>
<gene>
    <name evidence="7" type="ORF">F4557_003841</name>
    <name evidence="6" type="ORF">GCM10009546_48630</name>
</gene>
<evidence type="ECO:0000256" key="3">
    <source>
        <dbReference type="ARBA" id="ARBA00023004"/>
    </source>
</evidence>
<reference evidence="6 9" key="1">
    <citation type="journal article" date="2019" name="Int. J. Syst. Evol. Microbiol.">
        <title>The Global Catalogue of Microorganisms (GCM) 10K type strain sequencing project: providing services to taxonomists for standard genome sequencing and annotation.</title>
        <authorList>
            <consortium name="The Broad Institute Genomics Platform"/>
            <consortium name="The Broad Institute Genome Sequencing Center for Infectious Disease"/>
            <person name="Wu L."/>
            <person name="Ma J."/>
        </authorList>
    </citation>
    <scope>NUCLEOTIDE SEQUENCE [LARGE SCALE GENOMIC DNA]</scope>
    <source>
        <strain evidence="6 9">JCM 10667</strain>
    </source>
</reference>
<keyword evidence="1 4" id="KW-0349">Heme</keyword>
<evidence type="ECO:0000313" key="7">
    <source>
        <dbReference type="EMBL" id="MBB4775423.1"/>
    </source>
</evidence>
<dbReference type="PANTHER" id="PTHR10720:SF0">
    <property type="entry name" value="HEME OXYGENASE"/>
    <property type="match status" value="1"/>
</dbReference>
<dbReference type="PIRSF" id="PIRSF000343">
    <property type="entry name" value="Haem_Oase"/>
    <property type="match status" value="1"/>
</dbReference>
<protein>
    <submittedName>
        <fullName evidence="6 7">Heme oxygenase</fullName>
        <ecNumber evidence="7">1.14.14.18</ecNumber>
    </submittedName>
</protein>
<evidence type="ECO:0000256" key="2">
    <source>
        <dbReference type="ARBA" id="ARBA00022723"/>
    </source>
</evidence>
<dbReference type="Proteomes" id="UP001501427">
    <property type="component" value="Unassembled WGS sequence"/>
</dbReference>
<dbReference type="Gene3D" id="1.20.910.10">
    <property type="entry name" value="Heme oxygenase-like"/>
    <property type="match status" value="1"/>
</dbReference>
<dbReference type="RefSeq" id="WP_184884676.1">
    <property type="nucleotide sequence ID" value="NZ_BAAAHD010000049.1"/>
</dbReference>
<sequence length="230" mass="25398">MDSARTDGAQGDGAGTAEAFSARLRAATWSDHGDNETSAYMSALVEGRLGRDEYAVLVARLHPVYELLEGAADRMAADPAAGPFDLPGLRRLEALEADLAFFYGPRWRARIEPSAATARYCDRLREVCFTWPGGFVAHHYTRYMGDLSGGQYIGLQVRKTLDLSAGDDGVRFYRFPGKPKAYKDRYRDLLDAAPWDAAEQERVIREVKTAYRLNAALTEELGEGLRPSAA</sequence>
<dbReference type="PRINTS" id="PR00088">
    <property type="entry name" value="HAEMOXYGNASE"/>
</dbReference>
<dbReference type="AlphaFoldDB" id="A0A7W7IE43"/>
<reference evidence="7 8" key="2">
    <citation type="submission" date="2020-08" db="EMBL/GenBank/DDBJ databases">
        <title>Sequencing the genomes of 1000 actinobacteria strains.</title>
        <authorList>
            <person name="Klenk H.-P."/>
        </authorList>
    </citation>
    <scope>NUCLEOTIDE SEQUENCE [LARGE SCALE GENOMIC DNA]</scope>
    <source>
        <strain evidence="7 8">DSM 44772</strain>
    </source>
</reference>
<evidence type="ECO:0000256" key="5">
    <source>
        <dbReference type="PIRSR" id="PIRSR000343-2"/>
    </source>
</evidence>
<dbReference type="SUPFAM" id="SSF48613">
    <property type="entry name" value="Heme oxygenase-like"/>
    <property type="match status" value="1"/>
</dbReference>
<comment type="caution">
    <text evidence="7">The sequence shown here is derived from an EMBL/GenBank/DDBJ whole genome shotgun (WGS) entry which is preliminary data.</text>
</comment>
<dbReference type="GO" id="GO:0006788">
    <property type="term" value="P:heme oxidation"/>
    <property type="evidence" value="ECO:0007669"/>
    <property type="project" value="InterPro"/>
</dbReference>
<dbReference type="InterPro" id="IPR016053">
    <property type="entry name" value="Haem_Oase-like"/>
</dbReference>